<keyword evidence="2" id="KW-1133">Transmembrane helix</keyword>
<keyword evidence="5" id="KW-1185">Reference proteome</keyword>
<keyword evidence="2" id="KW-0472">Membrane</keyword>
<dbReference type="Proteomes" id="UP000005580">
    <property type="component" value="Unassembled WGS sequence"/>
</dbReference>
<dbReference type="EMBL" id="AEPE02000006">
    <property type="protein sequence ID" value="EFZ36049.1"/>
    <property type="molecule type" value="Genomic_DNA"/>
</dbReference>
<evidence type="ECO:0000256" key="1">
    <source>
        <dbReference type="SAM" id="MobiDB-lite"/>
    </source>
</evidence>
<name>E7RS48_9BACT</name>
<proteinExistence type="predicted"/>
<dbReference type="HOGENOM" id="CLU_056169_0_0_10"/>
<comment type="caution">
    <text evidence="4">The sequence shown here is derived from an EMBL/GenBank/DDBJ whole genome shotgun (WGS) entry which is preliminary data.</text>
</comment>
<sequence>MAIIKCPECGHQVSDKAPVCPNCGVEIAGKTIRCPQCGEIYFKEEPACPNCHHTTVVEQSTPVHAVEPSASTTPQEPLRPLTEEETSPKTETTSSNRRTIFIVSFVIALIICATCIYFYSNAKGNKEQEAYEYAMKSQDPLVLQSFLDTYTDASEAHRDSIQAHLTALNQIDKDWTNAVVSNSKMAIEDYLERHPDTPHKEEALHKLDSIDWANAQQANTKDAFVSYLEDHPNGEHVDDAKDGIKNINAKTVQPEEKLMISSIFRQFFQSINSKDEDGLTNTVNSVLTSFLGKSDATKNDVVTFMHKIYKDDIANMTWRLPGDYKIDKKEIGDNEYEYTVSFSAVQEVEKTDNSTSNTKFRIKAKVDPDGKITEFNMLKILE</sequence>
<reference evidence="4" key="1">
    <citation type="submission" date="2011-01" db="EMBL/GenBank/DDBJ databases">
        <authorList>
            <person name="Muzny D."/>
            <person name="Qin X."/>
            <person name="Buhay C."/>
            <person name="Dugan-Rocha S."/>
            <person name="Ding Y."/>
            <person name="Chen G."/>
            <person name="Hawes A."/>
            <person name="Holder M."/>
            <person name="Jhangiani S."/>
            <person name="Johnson A."/>
            <person name="Khan Z."/>
            <person name="Li Z."/>
            <person name="Liu W."/>
            <person name="Liu X."/>
            <person name="Perez L."/>
            <person name="Shen H."/>
            <person name="Wang Q."/>
            <person name="Watt J."/>
            <person name="Xi L."/>
            <person name="Xin Y."/>
            <person name="Zhou J."/>
            <person name="Deng J."/>
            <person name="Jiang H."/>
            <person name="Liu Y."/>
            <person name="Qu J."/>
            <person name="Song X.-Z."/>
            <person name="Zhang L."/>
            <person name="Villasana D."/>
            <person name="Johnson A."/>
            <person name="Liu J."/>
            <person name="Liyanage D."/>
            <person name="Lorensuhewa L."/>
            <person name="Robinson T."/>
            <person name="Song A."/>
            <person name="Song B.-B."/>
            <person name="Dinh H."/>
            <person name="Thornton R."/>
            <person name="Coyle M."/>
            <person name="Francisco L."/>
            <person name="Jackson L."/>
            <person name="Javaid M."/>
            <person name="Korchina V."/>
            <person name="Kovar C."/>
            <person name="Mata R."/>
            <person name="Mathew T."/>
            <person name="Ngo R."/>
            <person name="Nguyen L."/>
            <person name="Nguyen N."/>
            <person name="Okwuonu G."/>
            <person name="Ongeri F."/>
            <person name="Pham C."/>
            <person name="Simmons D."/>
            <person name="Wilczek-Boney K."/>
            <person name="Hale W."/>
            <person name="Jakkamsetti A."/>
            <person name="Pham P."/>
            <person name="Ruth R."/>
            <person name="San Lucas F."/>
            <person name="Warren J."/>
            <person name="Zhang J."/>
            <person name="Zhao Z."/>
            <person name="Zhou C."/>
            <person name="Zhu D."/>
            <person name="Lee S."/>
            <person name="Bess C."/>
            <person name="Blankenburg K."/>
            <person name="Forbes L."/>
            <person name="Fu Q."/>
            <person name="Gubbala S."/>
            <person name="Hirani K."/>
            <person name="Jayaseelan J.C."/>
            <person name="Lara F."/>
            <person name="Munidasa M."/>
            <person name="Palculict T."/>
            <person name="Patil S."/>
            <person name="Pu L.-L."/>
            <person name="Saada N."/>
            <person name="Tang L."/>
            <person name="Weissenberger G."/>
            <person name="Zhu Y."/>
            <person name="Hemphill L."/>
            <person name="Shang Y."/>
            <person name="Youmans B."/>
            <person name="Ayvaz T."/>
            <person name="Ross M."/>
            <person name="Santibanez J."/>
            <person name="Aqrawi P."/>
            <person name="Gross S."/>
            <person name="Joshi V."/>
            <person name="Fowler G."/>
            <person name="Nazareth L."/>
            <person name="Reid J."/>
            <person name="Worley K."/>
            <person name="Petrosino J."/>
            <person name="Highlander S."/>
            <person name="Gibbs R."/>
        </authorList>
    </citation>
    <scope>NUCLEOTIDE SEQUENCE [LARGE SCALE GENOMIC DNA]</scope>
    <source>
        <strain evidence="4">ATCC 33269</strain>
    </source>
</reference>
<protein>
    <recommendedName>
        <fullName evidence="3">Putative zinc-ribbon domain-containing protein</fullName>
    </recommendedName>
</protein>
<feature type="domain" description="Putative zinc-ribbon" evidence="3">
    <location>
        <begin position="4"/>
        <end position="26"/>
    </location>
</feature>
<evidence type="ECO:0000256" key="2">
    <source>
        <dbReference type="SAM" id="Phobius"/>
    </source>
</evidence>
<keyword evidence="2" id="KW-0812">Transmembrane</keyword>
<dbReference type="Gene3D" id="1.25.40.10">
    <property type="entry name" value="Tetratricopeptide repeat domain"/>
    <property type="match status" value="1"/>
</dbReference>
<evidence type="ECO:0000259" key="3">
    <source>
        <dbReference type="Pfam" id="PF13248"/>
    </source>
</evidence>
<dbReference type="AlphaFoldDB" id="E7RS48"/>
<dbReference type="eggNOG" id="ENOG5033GJ0">
    <property type="taxonomic scope" value="Bacteria"/>
</dbReference>
<dbReference type="RefSeq" id="WP_004370330.1">
    <property type="nucleotide sequence ID" value="NZ_GL833119.1"/>
</dbReference>
<dbReference type="STRING" id="28134.SAMN05444288_1052"/>
<organism evidence="4 5">
    <name type="scientific">Hoylesella oralis ATCC 33269</name>
    <dbReference type="NCBI Taxonomy" id="873533"/>
    <lineage>
        <taxon>Bacteria</taxon>
        <taxon>Pseudomonadati</taxon>
        <taxon>Bacteroidota</taxon>
        <taxon>Bacteroidia</taxon>
        <taxon>Bacteroidales</taxon>
        <taxon>Prevotellaceae</taxon>
        <taxon>Hoylesella</taxon>
    </lineage>
</organism>
<gene>
    <name evidence="4" type="ORF">HMPREF0663_12116</name>
</gene>
<dbReference type="InterPro" id="IPR059113">
    <property type="entry name" value="Znf_ribbon"/>
</dbReference>
<dbReference type="Pfam" id="PF13248">
    <property type="entry name" value="Zn_ribbon_3"/>
    <property type="match status" value="1"/>
</dbReference>
<dbReference type="InterPro" id="IPR011990">
    <property type="entry name" value="TPR-like_helical_dom_sf"/>
</dbReference>
<accession>E7RS48</accession>
<feature type="region of interest" description="Disordered" evidence="1">
    <location>
        <begin position="64"/>
        <end position="93"/>
    </location>
</feature>
<feature type="transmembrane region" description="Helical" evidence="2">
    <location>
        <begin position="99"/>
        <end position="119"/>
    </location>
</feature>
<evidence type="ECO:0000313" key="5">
    <source>
        <dbReference type="Proteomes" id="UP000005580"/>
    </source>
</evidence>
<evidence type="ECO:0000313" key="4">
    <source>
        <dbReference type="EMBL" id="EFZ36049.1"/>
    </source>
</evidence>